<proteinExistence type="predicted"/>
<evidence type="ECO:0000313" key="2">
    <source>
        <dbReference type="EMBL" id="VDM03565.1"/>
    </source>
</evidence>
<feature type="signal peptide" evidence="1">
    <location>
        <begin position="1"/>
        <end position="22"/>
    </location>
</feature>
<reference evidence="2 3" key="2">
    <citation type="submission" date="2018-11" db="EMBL/GenBank/DDBJ databases">
        <authorList>
            <consortium name="Pathogen Informatics"/>
        </authorList>
    </citation>
    <scope>NUCLEOTIDE SEQUENCE [LARGE SCALE GENOMIC DNA]</scope>
    <source>
        <strain evidence="2 3">NST_G2</strain>
    </source>
</reference>
<keyword evidence="1" id="KW-0732">Signal</keyword>
<organism evidence="4">
    <name type="scientific">Schistocephalus solidus</name>
    <name type="common">Tapeworm</name>
    <dbReference type="NCBI Taxonomy" id="70667"/>
    <lineage>
        <taxon>Eukaryota</taxon>
        <taxon>Metazoa</taxon>
        <taxon>Spiralia</taxon>
        <taxon>Lophotrochozoa</taxon>
        <taxon>Platyhelminthes</taxon>
        <taxon>Cestoda</taxon>
        <taxon>Eucestoda</taxon>
        <taxon>Diphyllobothriidea</taxon>
        <taxon>Diphyllobothriidae</taxon>
        <taxon>Schistocephalus</taxon>
    </lineage>
</organism>
<evidence type="ECO:0000313" key="4">
    <source>
        <dbReference type="WBParaSite" id="SSLN_0001783201-mRNA-1"/>
    </source>
</evidence>
<accession>A0A183TL31</accession>
<protein>
    <submittedName>
        <fullName evidence="2 4">Uncharacterized protein</fullName>
    </submittedName>
</protein>
<evidence type="ECO:0000256" key="1">
    <source>
        <dbReference type="SAM" id="SignalP"/>
    </source>
</evidence>
<dbReference type="EMBL" id="UYSU01042093">
    <property type="protein sequence ID" value="VDM03565.1"/>
    <property type="molecule type" value="Genomic_DNA"/>
</dbReference>
<gene>
    <name evidence="2" type="ORF">SSLN_LOCUS17179</name>
</gene>
<dbReference type="WBParaSite" id="SSLN_0001783201-mRNA-1">
    <property type="protein sequence ID" value="SSLN_0001783201-mRNA-1"/>
    <property type="gene ID" value="SSLN_0001783201"/>
</dbReference>
<dbReference type="Proteomes" id="UP000275846">
    <property type="component" value="Unassembled WGS sequence"/>
</dbReference>
<dbReference type="AlphaFoldDB" id="A0A183TL31"/>
<feature type="chain" id="PRO_5043141562" evidence="1">
    <location>
        <begin position="23"/>
        <end position="48"/>
    </location>
</feature>
<reference evidence="4" key="1">
    <citation type="submission" date="2016-06" db="UniProtKB">
        <authorList>
            <consortium name="WormBaseParasite"/>
        </authorList>
    </citation>
    <scope>IDENTIFICATION</scope>
</reference>
<name>A0A183TL31_SCHSO</name>
<evidence type="ECO:0000313" key="3">
    <source>
        <dbReference type="Proteomes" id="UP000275846"/>
    </source>
</evidence>
<keyword evidence="3" id="KW-1185">Reference proteome</keyword>
<sequence length="48" mass="5443">MFEFKINILLLGLLLLCSFCDSLSREYRGRVLNKLTPQQLAPPEAYAG</sequence>